<dbReference type="PANTHER" id="PTHR12241">
    <property type="entry name" value="TUBULIN POLYGLUTAMYLASE"/>
    <property type="match status" value="1"/>
</dbReference>
<keyword evidence="10" id="KW-1185">Reference proteome</keyword>
<feature type="region of interest" description="Disordered" evidence="8">
    <location>
        <begin position="615"/>
        <end position="661"/>
    </location>
</feature>
<feature type="region of interest" description="Disordered" evidence="8">
    <location>
        <begin position="475"/>
        <end position="517"/>
    </location>
</feature>
<evidence type="ECO:0000313" key="10">
    <source>
        <dbReference type="Proteomes" id="UP000230750"/>
    </source>
</evidence>
<comment type="similarity">
    <text evidence="1">Belongs to the tubulin--tyrosine ligase family.</text>
</comment>
<dbReference type="AlphaFoldDB" id="A0A2G8LMP4"/>
<feature type="compositionally biased region" description="Acidic residues" evidence="8">
    <location>
        <begin position="47"/>
        <end position="66"/>
    </location>
</feature>
<feature type="compositionally biased region" description="Low complexity" evidence="8">
    <location>
        <begin position="18"/>
        <end position="42"/>
    </location>
</feature>
<dbReference type="GO" id="GO:0015631">
    <property type="term" value="F:tubulin binding"/>
    <property type="evidence" value="ECO:0007669"/>
    <property type="project" value="TreeGrafter"/>
</dbReference>
<feature type="compositionally biased region" description="Basic and acidic residues" evidence="8">
    <location>
        <begin position="506"/>
        <end position="517"/>
    </location>
</feature>
<comment type="caution">
    <text evidence="9">The sequence shown here is derived from an EMBL/GenBank/DDBJ whole genome shotgun (WGS) entry which is preliminary data.</text>
</comment>
<feature type="compositionally biased region" description="Basic and acidic residues" evidence="8">
    <location>
        <begin position="626"/>
        <end position="644"/>
    </location>
</feature>
<dbReference type="FunFam" id="3.30.470.20:FF:000009">
    <property type="entry name" value="tubulin polyglutamylase TTLL5 isoform X1"/>
    <property type="match status" value="1"/>
</dbReference>
<dbReference type="GO" id="GO:0000226">
    <property type="term" value="P:microtubule cytoskeleton organization"/>
    <property type="evidence" value="ECO:0007669"/>
    <property type="project" value="TreeGrafter"/>
</dbReference>
<dbReference type="STRING" id="307972.A0A2G8LMP4"/>
<dbReference type="SUPFAM" id="SSF56059">
    <property type="entry name" value="Glutathione synthetase ATP-binding domain-like"/>
    <property type="match status" value="1"/>
</dbReference>
<evidence type="ECO:0000256" key="3">
    <source>
        <dbReference type="ARBA" id="ARBA00022701"/>
    </source>
</evidence>
<dbReference type="PROSITE" id="PS51221">
    <property type="entry name" value="TTL"/>
    <property type="match status" value="1"/>
</dbReference>
<feature type="non-terminal residue" evidence="9">
    <location>
        <position position="985"/>
    </location>
</feature>
<feature type="region of interest" description="Disordered" evidence="8">
    <location>
        <begin position="675"/>
        <end position="714"/>
    </location>
</feature>
<keyword evidence="4" id="KW-0547">Nucleotide-binding</keyword>
<keyword evidence="2" id="KW-0436">Ligase</keyword>
<dbReference type="Proteomes" id="UP000230750">
    <property type="component" value="Unassembled WGS sequence"/>
</dbReference>
<dbReference type="PANTHER" id="PTHR12241:SF145">
    <property type="entry name" value="TUBULIN POLYGLUTAMYLASE TTLL5"/>
    <property type="match status" value="1"/>
</dbReference>
<dbReference type="Gene3D" id="3.30.470.20">
    <property type="entry name" value="ATP-grasp fold, B domain"/>
    <property type="match status" value="1"/>
</dbReference>
<evidence type="ECO:0000256" key="6">
    <source>
        <dbReference type="ARBA" id="ARBA00041448"/>
    </source>
</evidence>
<name>A0A2G8LMP4_STIJA</name>
<feature type="region of interest" description="Disordered" evidence="8">
    <location>
        <begin position="1"/>
        <end position="70"/>
    </location>
</feature>
<evidence type="ECO:0000256" key="2">
    <source>
        <dbReference type="ARBA" id="ARBA00022598"/>
    </source>
</evidence>
<gene>
    <name evidence="9" type="ORF">BSL78_01532</name>
</gene>
<feature type="compositionally biased region" description="Basic and acidic residues" evidence="8">
    <location>
        <begin position="933"/>
        <end position="946"/>
    </location>
</feature>
<accession>A0A2G8LMP4</accession>
<proteinExistence type="inferred from homology"/>
<dbReference type="GO" id="GO:0036064">
    <property type="term" value="C:ciliary basal body"/>
    <property type="evidence" value="ECO:0007669"/>
    <property type="project" value="TreeGrafter"/>
</dbReference>
<evidence type="ECO:0000313" key="9">
    <source>
        <dbReference type="EMBL" id="PIK61519.1"/>
    </source>
</evidence>
<feature type="compositionally biased region" description="Polar residues" evidence="8">
    <location>
        <begin position="681"/>
        <end position="699"/>
    </location>
</feature>
<evidence type="ECO:0000256" key="4">
    <source>
        <dbReference type="ARBA" id="ARBA00022741"/>
    </source>
</evidence>
<dbReference type="GO" id="GO:0070740">
    <property type="term" value="F:tubulin-glutamic acid ligase activity"/>
    <property type="evidence" value="ECO:0007669"/>
    <property type="project" value="TreeGrafter"/>
</dbReference>
<dbReference type="OrthoDB" id="2016263at2759"/>
<dbReference type="GO" id="GO:0005524">
    <property type="term" value="F:ATP binding"/>
    <property type="evidence" value="ECO:0007669"/>
    <property type="project" value="UniProtKB-KW"/>
</dbReference>
<dbReference type="GO" id="GO:0005874">
    <property type="term" value="C:microtubule"/>
    <property type="evidence" value="ECO:0007669"/>
    <property type="project" value="UniProtKB-KW"/>
</dbReference>
<keyword evidence="3" id="KW-0493">Microtubule</keyword>
<feature type="region of interest" description="Disordered" evidence="8">
    <location>
        <begin position="933"/>
        <end position="985"/>
    </location>
</feature>
<dbReference type="Pfam" id="PF03133">
    <property type="entry name" value="TTL"/>
    <property type="match status" value="1"/>
</dbReference>
<feature type="compositionally biased region" description="Low complexity" evidence="8">
    <location>
        <begin position="645"/>
        <end position="657"/>
    </location>
</feature>
<keyword evidence="5" id="KW-0067">ATP-binding</keyword>
<comment type="catalytic activity">
    <reaction evidence="7">
        <text>L-glutamyl-[protein] + L-glutamate + ATP = gamma-L-glutamyl-L-glutamyl-[protein] + ADP + phosphate + H(+)</text>
        <dbReference type="Rhea" id="RHEA:60144"/>
        <dbReference type="Rhea" id="RHEA-COMP:10208"/>
        <dbReference type="Rhea" id="RHEA-COMP:15517"/>
        <dbReference type="ChEBI" id="CHEBI:15378"/>
        <dbReference type="ChEBI" id="CHEBI:29973"/>
        <dbReference type="ChEBI" id="CHEBI:29985"/>
        <dbReference type="ChEBI" id="CHEBI:30616"/>
        <dbReference type="ChEBI" id="CHEBI:43474"/>
        <dbReference type="ChEBI" id="CHEBI:143622"/>
        <dbReference type="ChEBI" id="CHEBI:456216"/>
    </reaction>
    <physiologicalReaction direction="left-to-right" evidence="7">
        <dbReference type="Rhea" id="RHEA:60145"/>
    </physiologicalReaction>
</comment>
<evidence type="ECO:0000256" key="7">
    <source>
        <dbReference type="ARBA" id="ARBA00049274"/>
    </source>
</evidence>
<protein>
    <recommendedName>
        <fullName evidence="6">Tubulin--tyrosine ligase-like protein 5</fullName>
    </recommendedName>
</protein>
<dbReference type="InterPro" id="IPR004344">
    <property type="entry name" value="TTL/TTLL_fam"/>
</dbReference>
<organism evidence="9 10">
    <name type="scientific">Stichopus japonicus</name>
    <name type="common">Sea cucumber</name>
    <dbReference type="NCBI Taxonomy" id="307972"/>
    <lineage>
        <taxon>Eukaryota</taxon>
        <taxon>Metazoa</taxon>
        <taxon>Echinodermata</taxon>
        <taxon>Eleutherozoa</taxon>
        <taxon>Echinozoa</taxon>
        <taxon>Holothuroidea</taxon>
        <taxon>Aspidochirotacea</taxon>
        <taxon>Aspidochirotida</taxon>
        <taxon>Stichopodidae</taxon>
        <taxon>Apostichopus</taxon>
    </lineage>
</organism>
<evidence type="ECO:0000256" key="5">
    <source>
        <dbReference type="ARBA" id="ARBA00022840"/>
    </source>
</evidence>
<dbReference type="EMBL" id="MRZV01000030">
    <property type="protein sequence ID" value="PIK61519.1"/>
    <property type="molecule type" value="Genomic_DNA"/>
</dbReference>
<reference evidence="9 10" key="1">
    <citation type="journal article" date="2017" name="PLoS Biol.">
        <title>The sea cucumber genome provides insights into morphological evolution and visceral regeneration.</title>
        <authorList>
            <person name="Zhang X."/>
            <person name="Sun L."/>
            <person name="Yuan J."/>
            <person name="Sun Y."/>
            <person name="Gao Y."/>
            <person name="Zhang L."/>
            <person name="Li S."/>
            <person name="Dai H."/>
            <person name="Hamel J.F."/>
            <person name="Liu C."/>
            <person name="Yu Y."/>
            <person name="Liu S."/>
            <person name="Lin W."/>
            <person name="Guo K."/>
            <person name="Jin S."/>
            <person name="Xu P."/>
            <person name="Storey K.B."/>
            <person name="Huan P."/>
            <person name="Zhang T."/>
            <person name="Zhou Y."/>
            <person name="Zhang J."/>
            <person name="Lin C."/>
            <person name="Li X."/>
            <person name="Xing L."/>
            <person name="Huo D."/>
            <person name="Sun M."/>
            <person name="Wang L."/>
            <person name="Mercier A."/>
            <person name="Li F."/>
            <person name="Yang H."/>
            <person name="Xiang J."/>
        </authorList>
    </citation>
    <scope>NUCLEOTIDE SEQUENCE [LARGE SCALE GENOMIC DNA]</scope>
    <source>
        <strain evidence="9">Shaxun</strain>
        <tissue evidence="9">Muscle</tissue>
    </source>
</reference>
<sequence length="985" mass="110692">MSSISDDQVDDSSCGSRDTGAGNDSDTDSGNSTDSGTASTNNKNSGTDEDCSDEEEDESSDGEQSEEGVNLMWCGPRKSIPIILFRPECMFVKIKRLYAIGEKHHLAYKIVRTDCRVIRQLLHKHGFHEVHPNSSDFNLTWIGCHVKPYTLRSLSEFQKINHFPRSYEITRKDRLYKNFSRLQHSKGAKHFDFLPPSFCTPSEFDDFATAHNRDRGIWIVKPVASSRGRGIFLINHPQNLPMDDQFIVSRYISNPMLVDGFKFDVRLYVAVTSYDPLRIYLYEEGLARFATVQYNSSNKTIRNTCMHLTNYSLNKRSDDYVKCNDPDVEDYGNKWSLGALLRYLKKQGKDVKVLLARIEEVINKVVICAEFPVATACKMFMPNRGNCFELYGFDILIDSNLKPWILEVNLSPSLACDAPIDLKIKSHLMGDLFSLIGFQAQDPMMRKVQQSKRNQELAASSVLRQQKERIGSAFVKQRPQSAGNARRTLSAAVTRPGSGRKSGLSAEERRVAQESKDEYQRRGGWMRIFPTPLSWDKYGNFLECKSGYNQMLHSQLFPDRKANHYLLQELQEREIDEHLAQLTRKLIPKDNTSDRKHLRNKIRQRYPAVKQMLNNSQARAGSARHGLPEKKPTNQRENTKEAADNHLNQNTNNKTNTLPRAFNLKQTAIIVTSDKNKGKTKTTANSNQPIAAVNQSSTLPGGDASRSATSNGPISKLAQGQLQEDNQLSNQIEVPEVPPEKLIRDSIDVPNIMIHGGDLTKLQARQAFATYLSRVQQRLLEETSRPPEKLDEAEQNDEQMDLVLRFLKRAAGNLQKPFKVIVPSRKLPIHDRRRILAKQLGDFVQIYSKETGELAARMDTLKEAGQDTDGVVSATRFDKFVVVANEGELEEILTMYTKQNKSASIFLGTGTSGKPSTGNAIGGGKAAIERNIEDKPKAKIGGDDGPKSNVVIRPHSTPNVEEDCNGSTNTGGRRPFSAKAVHLDP</sequence>
<evidence type="ECO:0000256" key="1">
    <source>
        <dbReference type="ARBA" id="ARBA00006820"/>
    </source>
</evidence>
<evidence type="ECO:0000256" key="8">
    <source>
        <dbReference type="SAM" id="MobiDB-lite"/>
    </source>
</evidence>